<sequence>MGWHIVQKLVEGTGQHSTLTGKYWITSFFVLRFLIVISLAKSTWSDAQGNFVCNTESPGCKNVCFNEFSPIAPTRYWAFQLLAVSIMTIVFNVYTTHKLALITKAIRKKRKWKSEQKQKAMQLKELANKSENAVGKNEVKSNKSKEKNELKKDEDKDDEVVATKLQEDHPSKLFLAYFFMVLFRLLVEIAFMVGQYNLYTFKFVVPELWKCRHWPCPNVVDCFVSRPKEKTIMLCTFYATGCIMIMLNIIELYHIGGNFSKAWKTRHQDVTKEVFGDEAVPVFDGAAGGVRAWGPGAEGVYEAAPTGYPDAVGIPMLYTRYTNPRGRKSGLRRNRYNDEYMYT</sequence>
<comment type="function">
    <text evidence="9">One gap junction consists of a cluster of closely packed pairs of transmembrane channels, the connexons, through which materials of low MW diffuse from one cell to a neighboring cell.</text>
</comment>
<feature type="domain" description="Connexin N-terminal" evidence="12">
    <location>
        <begin position="42"/>
        <end position="75"/>
    </location>
</feature>
<comment type="subunit">
    <text evidence="9">A connexon is composed of a hexamer of connexins.</text>
</comment>
<dbReference type="SMART" id="SM01089">
    <property type="entry name" value="Connexin_CCC"/>
    <property type="match status" value="1"/>
</dbReference>
<evidence type="ECO:0000256" key="3">
    <source>
        <dbReference type="ARBA" id="ARBA00022475"/>
    </source>
</evidence>
<feature type="compositionally biased region" description="Basic and acidic residues" evidence="10">
    <location>
        <begin position="137"/>
        <end position="154"/>
    </location>
</feature>
<evidence type="ECO:0000256" key="4">
    <source>
        <dbReference type="ARBA" id="ARBA00022692"/>
    </source>
</evidence>
<keyword evidence="3" id="KW-1003">Cell membrane</keyword>
<dbReference type="InterPro" id="IPR017990">
    <property type="entry name" value="Connexin_CS"/>
</dbReference>
<feature type="domain" description="Connexin cysteine-rich" evidence="13">
    <location>
        <begin position="187"/>
        <end position="255"/>
    </location>
</feature>
<protein>
    <recommendedName>
        <fullName evidence="9">Gap junction protein</fullName>
    </recommendedName>
</protein>
<dbReference type="PROSITE" id="PS00408">
    <property type="entry name" value="CONNEXINS_2"/>
    <property type="match status" value="1"/>
</dbReference>
<evidence type="ECO:0000256" key="11">
    <source>
        <dbReference type="SAM" id="Phobius"/>
    </source>
</evidence>
<dbReference type="EMBL" id="CAWYQH010000024">
    <property type="protein sequence ID" value="CAK8676174.1"/>
    <property type="molecule type" value="Genomic_DNA"/>
</dbReference>
<dbReference type="Proteomes" id="UP001642483">
    <property type="component" value="Unassembled WGS sequence"/>
</dbReference>
<evidence type="ECO:0000256" key="9">
    <source>
        <dbReference type="RuleBase" id="RU000630"/>
    </source>
</evidence>
<evidence type="ECO:0000256" key="5">
    <source>
        <dbReference type="ARBA" id="ARBA00022868"/>
    </source>
</evidence>
<dbReference type="Gene3D" id="1.20.1440.80">
    <property type="entry name" value="Gap junction channel protein cysteine-rich domain"/>
    <property type="match status" value="1"/>
</dbReference>
<dbReference type="InterPro" id="IPR019570">
    <property type="entry name" value="Connexin_CCC"/>
</dbReference>
<keyword evidence="15" id="KW-1185">Reference proteome</keyword>
<reference evidence="14 15" key="1">
    <citation type="submission" date="2024-02" db="EMBL/GenBank/DDBJ databases">
        <authorList>
            <person name="Daric V."/>
            <person name="Darras S."/>
        </authorList>
    </citation>
    <scope>NUCLEOTIDE SEQUENCE [LARGE SCALE GENOMIC DNA]</scope>
</reference>
<keyword evidence="6" id="KW-0965">Cell junction</keyword>
<feature type="region of interest" description="Disordered" evidence="10">
    <location>
        <begin position="131"/>
        <end position="154"/>
    </location>
</feature>
<evidence type="ECO:0000256" key="1">
    <source>
        <dbReference type="ARBA" id="ARBA00004610"/>
    </source>
</evidence>
<evidence type="ECO:0000313" key="14">
    <source>
        <dbReference type="EMBL" id="CAK8676174.1"/>
    </source>
</evidence>
<dbReference type="PANTHER" id="PTHR11984:SF53">
    <property type="entry name" value="GAP JUNCTION PROTEIN"/>
    <property type="match status" value="1"/>
</dbReference>
<dbReference type="SMART" id="SM00037">
    <property type="entry name" value="CNX"/>
    <property type="match status" value="1"/>
</dbReference>
<feature type="transmembrane region" description="Helical" evidence="11">
    <location>
        <begin position="77"/>
        <end position="101"/>
    </location>
</feature>
<name>A0ABP0FCM0_CLALP</name>
<dbReference type="PANTHER" id="PTHR11984">
    <property type="entry name" value="CONNEXIN"/>
    <property type="match status" value="1"/>
</dbReference>
<evidence type="ECO:0000256" key="2">
    <source>
        <dbReference type="ARBA" id="ARBA00004651"/>
    </source>
</evidence>
<feature type="transmembrane region" description="Helical" evidence="11">
    <location>
        <begin position="21"/>
        <end position="40"/>
    </location>
</feature>
<evidence type="ECO:0000259" key="13">
    <source>
        <dbReference type="SMART" id="SM01089"/>
    </source>
</evidence>
<evidence type="ECO:0000313" key="15">
    <source>
        <dbReference type="Proteomes" id="UP001642483"/>
    </source>
</evidence>
<comment type="similarity">
    <text evidence="9">Belongs to the connexin family.</text>
</comment>
<comment type="subcellular location">
    <subcellularLocation>
        <location evidence="1">Cell junction</location>
        <location evidence="1">Gap junction</location>
    </subcellularLocation>
    <subcellularLocation>
        <location evidence="2 9">Cell membrane</location>
        <topology evidence="2 9">Multi-pass membrane protein</topology>
    </subcellularLocation>
</comment>
<proteinExistence type="inferred from homology"/>
<keyword evidence="5 9" id="KW-0303">Gap junction</keyword>
<evidence type="ECO:0000256" key="7">
    <source>
        <dbReference type="ARBA" id="ARBA00022989"/>
    </source>
</evidence>
<evidence type="ECO:0000256" key="6">
    <source>
        <dbReference type="ARBA" id="ARBA00022949"/>
    </source>
</evidence>
<dbReference type="InterPro" id="IPR038359">
    <property type="entry name" value="Connexin_N_sf"/>
</dbReference>
<comment type="caution">
    <text evidence="14">The sequence shown here is derived from an EMBL/GenBank/DDBJ whole genome shotgun (WGS) entry which is preliminary data.</text>
</comment>
<accession>A0ABP0FCM0</accession>
<organism evidence="14 15">
    <name type="scientific">Clavelina lepadiformis</name>
    <name type="common">Light-bulb sea squirt</name>
    <name type="synonym">Ascidia lepadiformis</name>
    <dbReference type="NCBI Taxonomy" id="159417"/>
    <lineage>
        <taxon>Eukaryota</taxon>
        <taxon>Metazoa</taxon>
        <taxon>Chordata</taxon>
        <taxon>Tunicata</taxon>
        <taxon>Ascidiacea</taxon>
        <taxon>Aplousobranchia</taxon>
        <taxon>Clavelinidae</taxon>
        <taxon>Clavelina</taxon>
    </lineage>
</organism>
<dbReference type="InterPro" id="IPR000500">
    <property type="entry name" value="Connexin"/>
</dbReference>
<evidence type="ECO:0000256" key="8">
    <source>
        <dbReference type="ARBA" id="ARBA00023136"/>
    </source>
</evidence>
<feature type="transmembrane region" description="Helical" evidence="11">
    <location>
        <begin position="231"/>
        <end position="256"/>
    </location>
</feature>
<dbReference type="InterPro" id="IPR013092">
    <property type="entry name" value="Connexin_N"/>
</dbReference>
<evidence type="ECO:0000256" key="10">
    <source>
        <dbReference type="SAM" id="MobiDB-lite"/>
    </source>
</evidence>
<keyword evidence="4 9" id="KW-0812">Transmembrane</keyword>
<keyword evidence="7 11" id="KW-1133">Transmembrane helix</keyword>
<dbReference type="PRINTS" id="PR00206">
    <property type="entry name" value="CONNEXIN"/>
</dbReference>
<evidence type="ECO:0000259" key="12">
    <source>
        <dbReference type="SMART" id="SM00037"/>
    </source>
</evidence>
<dbReference type="Pfam" id="PF00029">
    <property type="entry name" value="Connexin"/>
    <property type="match status" value="1"/>
</dbReference>
<keyword evidence="8 11" id="KW-0472">Membrane</keyword>
<gene>
    <name evidence="14" type="ORF">CVLEPA_LOCUS5654</name>
</gene>
<feature type="transmembrane region" description="Helical" evidence="11">
    <location>
        <begin position="174"/>
        <end position="193"/>
    </location>
</feature>